<sequence>MNRDSELGFTLIELIIVIVILGILGAVAAPKFVDIAGDAHRARLEKLASDLKTTANLVHAKALTQKKAKGLQEVEVDNVTIETHSGYPSGWFDRSVRFLISLDDQFNTQRSNMCNNDWCGYGNATQLPDGTPVQGRAAIIFPNGYDATKKCYVTYNNAEDGEAPTVRIFSSEC</sequence>
<dbReference type="RefSeq" id="WP_382409300.1">
    <property type="nucleotide sequence ID" value="NZ_JBHSGU010000005.1"/>
</dbReference>
<dbReference type="InterPro" id="IPR045584">
    <property type="entry name" value="Pilin-like"/>
</dbReference>
<gene>
    <name evidence="2" type="ORF">ACFO4O_13285</name>
</gene>
<accession>A0ABV9LX73</accession>
<dbReference type="Gene3D" id="3.30.700.10">
    <property type="entry name" value="Glycoprotein, Type 4 Pilin"/>
    <property type="match status" value="1"/>
</dbReference>
<dbReference type="EMBL" id="JBHSGU010000005">
    <property type="protein sequence ID" value="MFC4701141.1"/>
    <property type="molecule type" value="Genomic_DNA"/>
</dbReference>
<name>A0ABV9LX73_9ALTE</name>
<dbReference type="Pfam" id="PF07963">
    <property type="entry name" value="N_methyl"/>
    <property type="match status" value="1"/>
</dbReference>
<dbReference type="InterPro" id="IPR012902">
    <property type="entry name" value="N_methyl_site"/>
</dbReference>
<dbReference type="SUPFAM" id="SSF54523">
    <property type="entry name" value="Pili subunits"/>
    <property type="match status" value="1"/>
</dbReference>
<organism evidence="2 3">
    <name type="scientific">Glaciecola siphonariae</name>
    <dbReference type="NCBI Taxonomy" id="521012"/>
    <lineage>
        <taxon>Bacteria</taxon>
        <taxon>Pseudomonadati</taxon>
        <taxon>Pseudomonadota</taxon>
        <taxon>Gammaproteobacteria</taxon>
        <taxon>Alteromonadales</taxon>
        <taxon>Alteromonadaceae</taxon>
        <taxon>Glaciecola</taxon>
    </lineage>
</organism>
<comment type="caution">
    <text evidence="2">The sequence shown here is derived from an EMBL/GenBank/DDBJ whole genome shotgun (WGS) entry which is preliminary data.</text>
</comment>
<keyword evidence="1" id="KW-0812">Transmembrane</keyword>
<proteinExistence type="predicted"/>
<protein>
    <submittedName>
        <fullName evidence="2">Prepilin-type N-terminal cleavage/methylation domain-containing protein</fullName>
    </submittedName>
</protein>
<reference evidence="3" key="1">
    <citation type="journal article" date="2019" name="Int. J. Syst. Evol. Microbiol.">
        <title>The Global Catalogue of Microorganisms (GCM) 10K type strain sequencing project: providing services to taxonomists for standard genome sequencing and annotation.</title>
        <authorList>
            <consortium name="The Broad Institute Genomics Platform"/>
            <consortium name="The Broad Institute Genome Sequencing Center for Infectious Disease"/>
            <person name="Wu L."/>
            <person name="Ma J."/>
        </authorList>
    </citation>
    <scope>NUCLEOTIDE SEQUENCE [LARGE SCALE GENOMIC DNA]</scope>
    <source>
        <strain evidence="3">KACC 12507</strain>
    </source>
</reference>
<keyword evidence="1" id="KW-1133">Transmembrane helix</keyword>
<dbReference type="Proteomes" id="UP001595897">
    <property type="component" value="Unassembled WGS sequence"/>
</dbReference>
<dbReference type="NCBIfam" id="TIGR02532">
    <property type="entry name" value="IV_pilin_GFxxxE"/>
    <property type="match status" value="1"/>
</dbReference>
<evidence type="ECO:0000256" key="1">
    <source>
        <dbReference type="SAM" id="Phobius"/>
    </source>
</evidence>
<evidence type="ECO:0000313" key="2">
    <source>
        <dbReference type="EMBL" id="MFC4701141.1"/>
    </source>
</evidence>
<evidence type="ECO:0000313" key="3">
    <source>
        <dbReference type="Proteomes" id="UP001595897"/>
    </source>
</evidence>
<keyword evidence="1" id="KW-0472">Membrane</keyword>
<keyword evidence="3" id="KW-1185">Reference proteome</keyword>
<feature type="transmembrane region" description="Helical" evidence="1">
    <location>
        <begin position="7"/>
        <end position="29"/>
    </location>
</feature>